<dbReference type="KEGG" id="tet:TTHERM_00105580"/>
<evidence type="ECO:0000313" key="2">
    <source>
        <dbReference type="Proteomes" id="UP000009168"/>
    </source>
</evidence>
<dbReference type="AlphaFoldDB" id="Q234E0"/>
<dbReference type="Proteomes" id="UP000009168">
    <property type="component" value="Unassembled WGS sequence"/>
</dbReference>
<name>Q234E0_TETTS</name>
<dbReference type="RefSeq" id="XP_001012308.1">
    <property type="nucleotide sequence ID" value="XM_001012308.2"/>
</dbReference>
<proteinExistence type="predicted"/>
<sequence>MSHYTHENVPEEVAKKFPHLQGKKMISKKEVPTHVVESAEKNGKPITVQQAQPLQPQVVAQKAHPIVTHPALHKSVVHHSPPAKHTVVTHAQATAVVANNTTVTKEVPQAQIQVLGKDHDATVTHKAPIVHKTSAVKHVVQHHPVQQHTVQHAPVVIGQSQVKVGAQVAHKAAFTHENVPEEVHKKFPHLQTKVTHTIKVGGVNGNHTTIKSPEKVAQPKINVVHASEHLNEQQN</sequence>
<dbReference type="OrthoDB" id="10653370at2759"/>
<gene>
    <name evidence="1" type="ORF">TTHERM_00105580</name>
</gene>
<organism evidence="1 2">
    <name type="scientific">Tetrahymena thermophila (strain SB210)</name>
    <dbReference type="NCBI Taxonomy" id="312017"/>
    <lineage>
        <taxon>Eukaryota</taxon>
        <taxon>Sar</taxon>
        <taxon>Alveolata</taxon>
        <taxon>Ciliophora</taxon>
        <taxon>Intramacronucleata</taxon>
        <taxon>Oligohymenophorea</taxon>
        <taxon>Hymenostomatida</taxon>
        <taxon>Tetrahymenina</taxon>
        <taxon>Tetrahymenidae</taxon>
        <taxon>Tetrahymena</taxon>
    </lineage>
</organism>
<dbReference type="InParanoid" id="Q234E0"/>
<accession>Q234E0</accession>
<reference evidence="2" key="1">
    <citation type="journal article" date="2006" name="PLoS Biol.">
        <title>Macronuclear genome sequence of the ciliate Tetrahymena thermophila, a model eukaryote.</title>
        <authorList>
            <person name="Eisen J.A."/>
            <person name="Coyne R.S."/>
            <person name="Wu M."/>
            <person name="Wu D."/>
            <person name="Thiagarajan M."/>
            <person name="Wortman J.R."/>
            <person name="Badger J.H."/>
            <person name="Ren Q."/>
            <person name="Amedeo P."/>
            <person name="Jones K.M."/>
            <person name="Tallon L.J."/>
            <person name="Delcher A.L."/>
            <person name="Salzberg S.L."/>
            <person name="Silva J.C."/>
            <person name="Haas B.J."/>
            <person name="Majoros W.H."/>
            <person name="Farzad M."/>
            <person name="Carlton J.M."/>
            <person name="Smith R.K. Jr."/>
            <person name="Garg J."/>
            <person name="Pearlman R.E."/>
            <person name="Karrer K.M."/>
            <person name="Sun L."/>
            <person name="Manning G."/>
            <person name="Elde N.C."/>
            <person name="Turkewitz A.P."/>
            <person name="Asai D.J."/>
            <person name="Wilkes D.E."/>
            <person name="Wang Y."/>
            <person name="Cai H."/>
            <person name="Collins K."/>
            <person name="Stewart B.A."/>
            <person name="Lee S.R."/>
            <person name="Wilamowska K."/>
            <person name="Weinberg Z."/>
            <person name="Ruzzo W.L."/>
            <person name="Wloga D."/>
            <person name="Gaertig J."/>
            <person name="Frankel J."/>
            <person name="Tsao C.-C."/>
            <person name="Gorovsky M.A."/>
            <person name="Keeling P.J."/>
            <person name="Waller R.F."/>
            <person name="Patron N.J."/>
            <person name="Cherry J.M."/>
            <person name="Stover N.A."/>
            <person name="Krieger C.J."/>
            <person name="del Toro C."/>
            <person name="Ryder H.F."/>
            <person name="Williamson S.C."/>
            <person name="Barbeau R.A."/>
            <person name="Hamilton E.P."/>
            <person name="Orias E."/>
        </authorList>
    </citation>
    <scope>NUCLEOTIDE SEQUENCE [LARGE SCALE GENOMIC DNA]</scope>
    <source>
        <strain evidence="2">SB210</strain>
    </source>
</reference>
<dbReference type="HOGENOM" id="CLU_1182239_0_0_1"/>
<keyword evidence="2" id="KW-1185">Reference proteome</keyword>
<dbReference type="GeneID" id="7828170"/>
<dbReference type="EMBL" id="GG662767">
    <property type="protein sequence ID" value="EAR92063.1"/>
    <property type="molecule type" value="Genomic_DNA"/>
</dbReference>
<protein>
    <submittedName>
        <fullName evidence="1">Uncharacterized protein</fullName>
    </submittedName>
</protein>
<evidence type="ECO:0000313" key="1">
    <source>
        <dbReference type="EMBL" id="EAR92063.1"/>
    </source>
</evidence>